<evidence type="ECO:0000256" key="6">
    <source>
        <dbReference type="ARBA" id="ARBA00022676"/>
    </source>
</evidence>
<keyword evidence="7" id="KW-0808">Transferase</keyword>
<dbReference type="AlphaFoldDB" id="A0A8T2JSS9"/>
<dbReference type="InterPro" id="IPR001675">
    <property type="entry name" value="Glyco_trans_29"/>
</dbReference>
<keyword evidence="5" id="KW-0964">Secreted</keyword>
<dbReference type="Gene3D" id="3.90.1480.20">
    <property type="entry name" value="Glycosyl transferase family 29"/>
    <property type="match status" value="2"/>
</dbReference>
<evidence type="ECO:0000256" key="10">
    <source>
        <dbReference type="ARBA" id="ARBA00022989"/>
    </source>
</evidence>
<evidence type="ECO:0000256" key="21">
    <source>
        <dbReference type="PIRSR" id="PIRSR005557-2"/>
    </source>
</evidence>
<keyword evidence="13" id="KW-1015">Disulfide bond</keyword>
<dbReference type="FunFam" id="3.90.1480.20:FF:000012">
    <property type="entry name" value="ST6 beta-galactoside alpha-2,6-sialyltransferase 1"/>
    <property type="match status" value="1"/>
</dbReference>
<dbReference type="Proteomes" id="UP000812440">
    <property type="component" value="Chromosome 5"/>
</dbReference>
<dbReference type="PIRSF" id="PIRSF005557">
    <property type="entry name" value="Sialyl_trans"/>
    <property type="match status" value="1"/>
</dbReference>
<dbReference type="InterPro" id="IPR038578">
    <property type="entry name" value="GT29-like_sf"/>
</dbReference>
<dbReference type="GO" id="GO:0097503">
    <property type="term" value="P:sialylation"/>
    <property type="evidence" value="ECO:0007669"/>
    <property type="project" value="TreeGrafter"/>
</dbReference>
<comment type="catalytic activity">
    <reaction evidence="15">
        <text>a beta-D-galactoside + CMP-N-acetyl-beta-neuraminate = an N-acetyl-alpha-neuraminyl-(2-&gt;6)-beta-D-galactosyl derivative + CMP + H(+)</text>
        <dbReference type="Rhea" id="RHEA:52104"/>
        <dbReference type="ChEBI" id="CHEBI:15378"/>
        <dbReference type="ChEBI" id="CHEBI:28034"/>
        <dbReference type="ChEBI" id="CHEBI:57812"/>
        <dbReference type="ChEBI" id="CHEBI:60377"/>
        <dbReference type="ChEBI" id="CHEBI:136398"/>
        <dbReference type="EC" id="2.4.3.1"/>
    </reaction>
</comment>
<evidence type="ECO:0000256" key="22">
    <source>
        <dbReference type="SAM" id="Phobius"/>
    </source>
</evidence>
<accession>A0A8T2JSS9</accession>
<evidence type="ECO:0000256" key="1">
    <source>
        <dbReference type="ARBA" id="ARBA00004447"/>
    </source>
</evidence>
<keyword evidence="6" id="KW-0328">Glycosyltransferase</keyword>
<evidence type="ECO:0000256" key="3">
    <source>
        <dbReference type="ARBA" id="ARBA00004922"/>
    </source>
</evidence>
<keyword evidence="10 22" id="KW-1133">Transmembrane helix</keyword>
<evidence type="ECO:0000256" key="5">
    <source>
        <dbReference type="ARBA" id="ARBA00022525"/>
    </source>
</evidence>
<protein>
    <recommendedName>
        <fullName evidence="17">Beta-galactoside alpha-2,6-sialyltransferase 1</fullName>
        <ecNumber evidence="16">2.4.3.1</ecNumber>
    </recommendedName>
    <alternativeName>
        <fullName evidence="20">CMP-N-acetylneuraminate-beta-galactosamide-alpha-2,6-sialyltransferase 1</fullName>
    </alternativeName>
    <alternativeName>
        <fullName evidence="19">ST6Gal I</fullName>
    </alternativeName>
    <alternativeName>
        <fullName evidence="18">Sialyltransferase 1</fullName>
    </alternativeName>
</protein>
<dbReference type="OrthoDB" id="10264956at2759"/>
<evidence type="ECO:0000256" key="18">
    <source>
        <dbReference type="ARBA" id="ARBA00076526"/>
    </source>
</evidence>
<proteinExistence type="inferred from homology"/>
<keyword evidence="24" id="KW-1185">Reference proteome</keyword>
<evidence type="ECO:0000313" key="23">
    <source>
        <dbReference type="EMBL" id="KAG8445446.1"/>
    </source>
</evidence>
<evidence type="ECO:0000256" key="9">
    <source>
        <dbReference type="ARBA" id="ARBA00022968"/>
    </source>
</evidence>
<dbReference type="Pfam" id="PF00777">
    <property type="entry name" value="Glyco_transf_29"/>
    <property type="match status" value="1"/>
</dbReference>
<evidence type="ECO:0000256" key="12">
    <source>
        <dbReference type="ARBA" id="ARBA00023136"/>
    </source>
</evidence>
<evidence type="ECO:0000256" key="11">
    <source>
        <dbReference type="ARBA" id="ARBA00023034"/>
    </source>
</evidence>
<dbReference type="GO" id="GO:0032580">
    <property type="term" value="C:Golgi cisterna membrane"/>
    <property type="evidence" value="ECO:0007669"/>
    <property type="project" value="UniProtKB-SubCell"/>
</dbReference>
<keyword evidence="9" id="KW-0735">Signal-anchor</keyword>
<sequence length="366" mass="42898">MPRCTTRTSIIFIIICTFGLFLRDFYENSKFLDHSKEPFRKSIFNRGLKLKSWNLTNSEPAKKKMEATEGKYMLDQIIQSKKSSSKLRVWNENMSSKDLVPRLQQVKRNYLAMNKYKVNFQGKLGQVVTPHELLCKLKNNVNMSTIRRSDLPYNASSWSQYLPLKTLQEEVGTLERCAVVSSAGSIRLSKLGQEIVSRPDLNFLENPQYKEGILLMWDPAYYKADLLQWHRNPDYQFYDRFTEYRKKNPDQMFFILNPQATWQLWDIIQESSPEQIQPDPPSSGLLGILLMMNLCNQVNVYEFLPSKRQTDLCHYYEKYQDRACTLGAYHPLLYEKNLVKKINMGDDESIYYHGRVTLPGLKSLKC</sequence>
<evidence type="ECO:0000256" key="20">
    <source>
        <dbReference type="ARBA" id="ARBA00080062"/>
    </source>
</evidence>
<evidence type="ECO:0000313" key="24">
    <source>
        <dbReference type="Proteomes" id="UP000812440"/>
    </source>
</evidence>
<evidence type="ECO:0000256" key="19">
    <source>
        <dbReference type="ARBA" id="ARBA00076676"/>
    </source>
</evidence>
<dbReference type="GO" id="GO:0003835">
    <property type="term" value="F:beta-galactoside alpha-2,6-sialyltransferase activity"/>
    <property type="evidence" value="ECO:0007669"/>
    <property type="project" value="UniProtKB-EC"/>
</dbReference>
<evidence type="ECO:0000256" key="7">
    <source>
        <dbReference type="ARBA" id="ARBA00022679"/>
    </source>
</evidence>
<comment type="caution">
    <text evidence="23">The sequence shown here is derived from an EMBL/GenBank/DDBJ whole genome shotgun (WGS) entry which is preliminary data.</text>
</comment>
<evidence type="ECO:0000256" key="15">
    <source>
        <dbReference type="ARBA" id="ARBA00034249"/>
    </source>
</evidence>
<evidence type="ECO:0000256" key="4">
    <source>
        <dbReference type="ARBA" id="ARBA00006003"/>
    </source>
</evidence>
<keyword evidence="8 22" id="KW-0812">Transmembrane</keyword>
<dbReference type="InterPro" id="IPR012163">
    <property type="entry name" value="Sialyl_trans"/>
</dbReference>
<name>A0A8T2JSS9_9PIPI</name>
<reference evidence="23" key="1">
    <citation type="thesis" date="2020" institute="ProQuest LLC" country="789 East Eisenhower Parkway, Ann Arbor, MI, USA">
        <title>Comparative Genomics and Chromosome Evolution.</title>
        <authorList>
            <person name="Mudd A.B."/>
        </authorList>
    </citation>
    <scope>NUCLEOTIDE SEQUENCE</scope>
    <source>
        <strain evidence="23">Female2</strain>
        <tissue evidence="23">Blood</tissue>
    </source>
</reference>
<evidence type="ECO:0000256" key="17">
    <source>
        <dbReference type="ARBA" id="ARBA00069321"/>
    </source>
</evidence>
<evidence type="ECO:0000256" key="14">
    <source>
        <dbReference type="ARBA" id="ARBA00023180"/>
    </source>
</evidence>
<dbReference type="GO" id="GO:0005576">
    <property type="term" value="C:extracellular region"/>
    <property type="evidence" value="ECO:0007669"/>
    <property type="project" value="UniProtKB-SubCell"/>
</dbReference>
<evidence type="ECO:0000256" key="8">
    <source>
        <dbReference type="ARBA" id="ARBA00022692"/>
    </source>
</evidence>
<comment type="similarity">
    <text evidence="4">Belongs to the glycosyltransferase 29 family.</text>
</comment>
<comment type="subcellular location">
    <subcellularLocation>
        <location evidence="1">Golgi apparatus</location>
        <location evidence="1">Golgi stack membrane</location>
        <topology evidence="1">Single-pass type II membrane protein</topology>
    </subcellularLocation>
    <subcellularLocation>
        <location evidence="2">Secreted</location>
    </subcellularLocation>
</comment>
<evidence type="ECO:0000256" key="2">
    <source>
        <dbReference type="ARBA" id="ARBA00004613"/>
    </source>
</evidence>
<keyword evidence="12 22" id="KW-0472">Membrane</keyword>
<evidence type="ECO:0000256" key="16">
    <source>
        <dbReference type="ARBA" id="ARBA00034329"/>
    </source>
</evidence>
<keyword evidence="14" id="KW-0325">Glycoprotein</keyword>
<gene>
    <name evidence="23" type="ORF">GDO86_010285</name>
</gene>
<dbReference type="EMBL" id="JAACNH010000004">
    <property type="protein sequence ID" value="KAG8445446.1"/>
    <property type="molecule type" value="Genomic_DNA"/>
</dbReference>
<dbReference type="PANTHER" id="PTHR46059">
    <property type="entry name" value="BETA-GALACTOSIDE ALPHA-2,6-SIALYLTRANSFERASE"/>
    <property type="match status" value="1"/>
</dbReference>
<organism evidence="23 24">
    <name type="scientific">Hymenochirus boettgeri</name>
    <name type="common">Congo dwarf clawed frog</name>
    <dbReference type="NCBI Taxonomy" id="247094"/>
    <lineage>
        <taxon>Eukaryota</taxon>
        <taxon>Metazoa</taxon>
        <taxon>Chordata</taxon>
        <taxon>Craniata</taxon>
        <taxon>Vertebrata</taxon>
        <taxon>Euteleostomi</taxon>
        <taxon>Amphibia</taxon>
        <taxon>Batrachia</taxon>
        <taxon>Anura</taxon>
        <taxon>Pipoidea</taxon>
        <taxon>Pipidae</taxon>
        <taxon>Pipinae</taxon>
        <taxon>Hymenochirus</taxon>
    </lineage>
</organism>
<dbReference type="GO" id="GO:0018279">
    <property type="term" value="P:protein N-linked glycosylation via asparagine"/>
    <property type="evidence" value="ECO:0007669"/>
    <property type="project" value="TreeGrafter"/>
</dbReference>
<feature type="transmembrane region" description="Helical" evidence="22">
    <location>
        <begin position="6"/>
        <end position="26"/>
    </location>
</feature>
<evidence type="ECO:0000256" key="13">
    <source>
        <dbReference type="ARBA" id="ARBA00023157"/>
    </source>
</evidence>
<dbReference type="PANTHER" id="PTHR46059:SF2">
    <property type="entry name" value="BETA-GALACTOSIDE ALPHA-2,6-SIALYLTRANSFERASE 1"/>
    <property type="match status" value="1"/>
</dbReference>
<dbReference type="EC" id="2.4.3.1" evidence="16"/>
<keyword evidence="11" id="KW-0333">Golgi apparatus</keyword>
<feature type="disulfide bond" evidence="21">
    <location>
        <begin position="177"/>
        <end position="295"/>
    </location>
</feature>
<comment type="pathway">
    <text evidence="3">Protein modification; protein glycosylation.</text>
</comment>